<protein>
    <recommendedName>
        <fullName evidence="6">Exopolyphosphatase</fullName>
        <ecNumber evidence="5">3.6.1.11</ecNumber>
    </recommendedName>
</protein>
<dbReference type="FunFam" id="1.10.3210.10:FF:000004">
    <property type="entry name" value="Guanosine-5'-triphosphate,3'-diphosphate pyrophosphatase"/>
    <property type="match status" value="1"/>
</dbReference>
<dbReference type="InterPro" id="IPR048950">
    <property type="entry name" value="Ppx_GppA_C"/>
</dbReference>
<feature type="domain" description="Ppx/GppA phosphatase N-terminal" evidence="11">
    <location>
        <begin position="69"/>
        <end position="352"/>
    </location>
</feature>
<evidence type="ECO:0000256" key="1">
    <source>
        <dbReference type="ARBA" id="ARBA00001946"/>
    </source>
</evidence>
<comment type="catalytic activity">
    <reaction evidence="10">
        <text>[phosphate](n) + H2O = [phosphate](n-1) + phosphate + H(+)</text>
        <dbReference type="Rhea" id="RHEA:21528"/>
        <dbReference type="Rhea" id="RHEA-COMP:9859"/>
        <dbReference type="Rhea" id="RHEA-COMP:14279"/>
        <dbReference type="ChEBI" id="CHEBI:15377"/>
        <dbReference type="ChEBI" id="CHEBI:15378"/>
        <dbReference type="ChEBI" id="CHEBI:16838"/>
        <dbReference type="ChEBI" id="CHEBI:43474"/>
        <dbReference type="EC" id="3.6.1.11"/>
    </reaction>
</comment>
<evidence type="ECO:0000256" key="10">
    <source>
        <dbReference type="ARBA" id="ARBA00047607"/>
    </source>
</evidence>
<comment type="cofactor">
    <cofactor evidence="1">
        <name>Mg(2+)</name>
        <dbReference type="ChEBI" id="CHEBI:18420"/>
    </cofactor>
</comment>
<dbReference type="InterPro" id="IPR030673">
    <property type="entry name" value="PyroPPase_GppA_Ppx"/>
</dbReference>
<feature type="domain" description="Ppx/GppA phosphatase C-terminal" evidence="12">
    <location>
        <begin position="357"/>
        <end position="529"/>
    </location>
</feature>
<evidence type="ECO:0000256" key="8">
    <source>
        <dbReference type="ARBA" id="ARBA00022801"/>
    </source>
</evidence>
<keyword evidence="7" id="KW-1003">Cell membrane</keyword>
<keyword evidence="9" id="KW-0472">Membrane</keyword>
<dbReference type="FunFam" id="3.30.420.40:FF:000023">
    <property type="entry name" value="Guanosine-5'-triphosphate,3'-diphosphate pyrophosphatase"/>
    <property type="match status" value="1"/>
</dbReference>
<evidence type="ECO:0000256" key="4">
    <source>
        <dbReference type="ARBA" id="ARBA00011738"/>
    </source>
</evidence>
<dbReference type="CDD" id="cd24053">
    <property type="entry name" value="ASKHA_NBD_EcPPX-GppA-like"/>
    <property type="match status" value="1"/>
</dbReference>
<evidence type="ECO:0000256" key="3">
    <source>
        <dbReference type="ARBA" id="ARBA00007125"/>
    </source>
</evidence>
<dbReference type="PANTHER" id="PTHR30005:SF14">
    <property type="entry name" value="EXOPOLYPHOSPHATASE"/>
    <property type="match status" value="1"/>
</dbReference>
<comment type="similarity">
    <text evidence="3">Belongs to the GppA/Ppx family.</text>
</comment>
<dbReference type="InterPro" id="IPR050273">
    <property type="entry name" value="GppA/Ppx_hydrolase"/>
</dbReference>
<dbReference type="EC" id="3.6.1.11" evidence="5"/>
<dbReference type="PATRIC" id="fig|231023.4.peg.2215"/>
<dbReference type="NCBIfam" id="TIGR03706">
    <property type="entry name" value="exo_poly_only"/>
    <property type="match status" value="1"/>
</dbReference>
<accession>I3UUS3</accession>
<proteinExistence type="inferred from homology"/>
<dbReference type="PIRSF" id="PIRSF001267">
    <property type="entry name" value="Pyrophosphatase_GppA_Ppx"/>
    <property type="match status" value="1"/>
</dbReference>
<dbReference type="Proteomes" id="UP000005268">
    <property type="component" value="Chromosome"/>
</dbReference>
<sequence length="543" mass="60550">MAVIESNGTLPCIKASTTAECHALAIACYRGTIARLTTENNQIMPHTIAKNLSLIAAIDLGSNSFHMVVAKAHHTEIRILERLGEKVQLAAGIDEERMLSEEAMERGLDCLKRFSQLINGMPAGAVRIVGTNALREARNRNEFIQRAEAILGHPVEVISGREEARLIYLGVSHTLADTPGKRLVADIGGGSTEFIIGQRFEPLLRESLQMGCVSFTQRYFRDGKITPARYAQAYTAARLELMSIENALHRLTWDEAIGSSGTIRAIGAAIKAGGLGNGEVNAEGLAWVKRKLFKLGEVDKIDFDGVKPDRRTIFPAGLAILEAIFDALELNRMDHCDGALREGVLFDLLGRHHHEDVRERTLNSLMERYHVDQGQAARVERKALHAFDQVADAWNLKDGNWRDLLGWAAKVHEIGLDIAHYHYHKHGAYLIEHSDLAGFSREDQQMMALLVRGHRRNIPKDRYAELGDEGVKLLRLCVLLRFAILFHHIRGTQQMPKVELHGGDNSLDVAFPEGWLEQNQLTQADFANEAEWLARVGFVLSVR</sequence>
<dbReference type="InterPro" id="IPR022371">
    <property type="entry name" value="Exopolyphosphatase"/>
</dbReference>
<dbReference type="FunFam" id="3.30.420.150:FF:000001">
    <property type="entry name" value="Guanosine-5'-triphosphate,3'-diphosphate pyrophosphatase"/>
    <property type="match status" value="1"/>
</dbReference>
<evidence type="ECO:0000256" key="2">
    <source>
        <dbReference type="ARBA" id="ARBA00004202"/>
    </source>
</evidence>
<dbReference type="Gene3D" id="1.10.3210.10">
    <property type="entry name" value="Hypothetical protein af1432"/>
    <property type="match status" value="1"/>
</dbReference>
<dbReference type="InterPro" id="IPR043129">
    <property type="entry name" value="ATPase_NBD"/>
</dbReference>
<organism evidence="13 14">
    <name type="scientific">Pseudomonas putida ND6</name>
    <dbReference type="NCBI Taxonomy" id="231023"/>
    <lineage>
        <taxon>Bacteria</taxon>
        <taxon>Pseudomonadati</taxon>
        <taxon>Pseudomonadota</taxon>
        <taxon>Gammaproteobacteria</taxon>
        <taxon>Pseudomonadales</taxon>
        <taxon>Pseudomonadaceae</taxon>
        <taxon>Pseudomonas</taxon>
    </lineage>
</organism>
<dbReference type="Gene3D" id="3.30.420.150">
    <property type="entry name" value="Exopolyphosphatase. Domain 2"/>
    <property type="match status" value="1"/>
</dbReference>
<evidence type="ECO:0000259" key="12">
    <source>
        <dbReference type="Pfam" id="PF21447"/>
    </source>
</evidence>
<comment type="subunit">
    <text evidence="4">Homodimer.</text>
</comment>
<dbReference type="SUPFAM" id="SSF109604">
    <property type="entry name" value="HD-domain/PDEase-like"/>
    <property type="match status" value="1"/>
</dbReference>
<dbReference type="GO" id="GO:0006798">
    <property type="term" value="P:polyphosphate catabolic process"/>
    <property type="evidence" value="ECO:0007669"/>
    <property type="project" value="TreeGrafter"/>
</dbReference>
<dbReference type="Gene3D" id="3.30.420.40">
    <property type="match status" value="1"/>
</dbReference>
<evidence type="ECO:0000313" key="14">
    <source>
        <dbReference type="Proteomes" id="UP000005268"/>
    </source>
</evidence>
<dbReference type="Pfam" id="PF02541">
    <property type="entry name" value="Ppx-GppA"/>
    <property type="match status" value="1"/>
</dbReference>
<dbReference type="GO" id="GO:0005886">
    <property type="term" value="C:plasma membrane"/>
    <property type="evidence" value="ECO:0007669"/>
    <property type="project" value="UniProtKB-SubCell"/>
</dbReference>
<dbReference type="KEGG" id="ppi:YSA_04561"/>
<evidence type="ECO:0000256" key="5">
    <source>
        <dbReference type="ARBA" id="ARBA00012451"/>
    </source>
</evidence>
<dbReference type="GO" id="GO:0004309">
    <property type="term" value="F:exopolyphosphatase activity"/>
    <property type="evidence" value="ECO:0007669"/>
    <property type="project" value="UniProtKB-EC"/>
</dbReference>
<reference evidence="13 14" key="1">
    <citation type="journal article" date="2012" name="J. Bacteriol.">
        <title>Complete Genome Sequence of the Naphthalene-Degrading Pseudomonas putida Strain ND6.</title>
        <authorList>
            <person name="Li S."/>
            <person name="Zhao H."/>
            <person name="Li Y."/>
            <person name="Niu S."/>
            <person name="Cai B."/>
        </authorList>
    </citation>
    <scope>NUCLEOTIDE SEQUENCE [LARGE SCALE GENOMIC DNA]</scope>
    <source>
        <strain evidence="13 14">ND6</strain>
    </source>
</reference>
<dbReference type="GO" id="GO:0042594">
    <property type="term" value="P:response to starvation"/>
    <property type="evidence" value="ECO:0007669"/>
    <property type="project" value="UniProtKB-ARBA"/>
</dbReference>
<comment type="subcellular location">
    <subcellularLocation>
        <location evidence="2">Cell membrane</location>
        <topology evidence="2">Peripheral membrane protein</topology>
    </subcellularLocation>
</comment>
<evidence type="ECO:0000256" key="7">
    <source>
        <dbReference type="ARBA" id="ARBA00022475"/>
    </source>
</evidence>
<dbReference type="InterPro" id="IPR003695">
    <property type="entry name" value="Ppx_GppA_N"/>
</dbReference>
<dbReference type="SUPFAM" id="SSF53067">
    <property type="entry name" value="Actin-like ATPase domain"/>
    <property type="match status" value="2"/>
</dbReference>
<dbReference type="HOGENOM" id="CLU_025908_4_0_6"/>
<gene>
    <name evidence="13" type="ORF">YSA_04561</name>
</gene>
<dbReference type="Pfam" id="PF21447">
    <property type="entry name" value="Ppx-GppA_III"/>
    <property type="match status" value="1"/>
</dbReference>
<name>I3UUS3_PSEPU</name>
<dbReference type="EMBL" id="CP003588">
    <property type="protein sequence ID" value="AFK69244.1"/>
    <property type="molecule type" value="Genomic_DNA"/>
</dbReference>
<dbReference type="PANTHER" id="PTHR30005">
    <property type="entry name" value="EXOPOLYPHOSPHATASE"/>
    <property type="match status" value="1"/>
</dbReference>
<dbReference type="AlphaFoldDB" id="I3UUS3"/>
<evidence type="ECO:0000256" key="6">
    <source>
        <dbReference type="ARBA" id="ARBA00020416"/>
    </source>
</evidence>
<evidence type="ECO:0000259" key="11">
    <source>
        <dbReference type="Pfam" id="PF02541"/>
    </source>
</evidence>
<evidence type="ECO:0000256" key="9">
    <source>
        <dbReference type="ARBA" id="ARBA00023136"/>
    </source>
</evidence>
<evidence type="ECO:0000313" key="13">
    <source>
        <dbReference type="EMBL" id="AFK69244.1"/>
    </source>
</evidence>
<keyword evidence="8" id="KW-0378">Hydrolase</keyword>